<dbReference type="EMBL" id="OBDY01000008">
    <property type="protein sequence ID" value="SNY48044.1"/>
    <property type="molecule type" value="Genomic_DNA"/>
</dbReference>
<name>A0A285IJB8_9ACTN</name>
<reference evidence="2 3" key="1">
    <citation type="submission" date="2017-09" db="EMBL/GenBank/DDBJ databases">
        <authorList>
            <person name="Ehlers B."/>
            <person name="Leendertz F.H."/>
        </authorList>
    </citation>
    <scope>NUCLEOTIDE SEQUENCE [LARGE SCALE GENOMIC DNA]</scope>
    <source>
        <strain evidence="2 3">CGMCC 4.6857</strain>
    </source>
</reference>
<evidence type="ECO:0000313" key="3">
    <source>
        <dbReference type="Proteomes" id="UP000219612"/>
    </source>
</evidence>
<feature type="transmembrane region" description="Helical" evidence="1">
    <location>
        <begin position="160"/>
        <end position="181"/>
    </location>
</feature>
<organism evidence="2 3">
    <name type="scientific">Paractinoplanes atraurantiacus</name>
    <dbReference type="NCBI Taxonomy" id="1036182"/>
    <lineage>
        <taxon>Bacteria</taxon>
        <taxon>Bacillati</taxon>
        <taxon>Actinomycetota</taxon>
        <taxon>Actinomycetes</taxon>
        <taxon>Micromonosporales</taxon>
        <taxon>Micromonosporaceae</taxon>
        <taxon>Paractinoplanes</taxon>
    </lineage>
</organism>
<dbReference type="Proteomes" id="UP000219612">
    <property type="component" value="Unassembled WGS sequence"/>
</dbReference>
<gene>
    <name evidence="2" type="ORF">SAMN05421748_108277</name>
</gene>
<feature type="transmembrane region" description="Helical" evidence="1">
    <location>
        <begin position="133"/>
        <end position="153"/>
    </location>
</feature>
<accession>A0A285IJB8</accession>
<evidence type="ECO:0000256" key="1">
    <source>
        <dbReference type="SAM" id="Phobius"/>
    </source>
</evidence>
<feature type="transmembrane region" description="Helical" evidence="1">
    <location>
        <begin position="89"/>
        <end position="113"/>
    </location>
</feature>
<protein>
    <submittedName>
        <fullName evidence="2">Uncharacterized protein</fullName>
    </submittedName>
</protein>
<keyword evidence="1" id="KW-0812">Transmembrane</keyword>
<dbReference type="AlphaFoldDB" id="A0A285IJB8"/>
<keyword evidence="1" id="KW-1133">Transmembrane helix</keyword>
<sequence>MRAAQWFRETLERLDRAEEKTLIDTPRAHVITRLRPPVDGAHEQWKRTVLRWEGGTHAWLRKRGQIKHLRGWRVRGHHWPGGFGLGDMAAVALGAVVVLAGLVPPVLIGVLIYQDLDGAAGPPAASLGLPKMLWLLGAGVFLGKACEAAAWAIAMKENTFFYMLAYLYGGDLILGLGWLIFY</sequence>
<proteinExistence type="predicted"/>
<keyword evidence="1" id="KW-0472">Membrane</keyword>
<evidence type="ECO:0000313" key="2">
    <source>
        <dbReference type="EMBL" id="SNY48044.1"/>
    </source>
</evidence>
<dbReference type="RefSeq" id="WP_179855275.1">
    <property type="nucleotide sequence ID" value="NZ_OBDY01000008.1"/>
</dbReference>
<keyword evidence="3" id="KW-1185">Reference proteome</keyword>